<keyword evidence="2" id="KW-0479">Metal-binding</keyword>
<dbReference type="PANTHER" id="PTHR45943">
    <property type="entry name" value="E3 UBIQUITIN-PROTEIN LIGASE MYCBP2"/>
    <property type="match status" value="1"/>
</dbReference>
<dbReference type="Gene3D" id="3.30.40.10">
    <property type="entry name" value="Zinc/RING finger domain, C3HC4 (zinc finger)"/>
    <property type="match status" value="2"/>
</dbReference>
<reference evidence="14" key="1">
    <citation type="submission" date="2022-08" db="EMBL/GenBank/DDBJ databases">
        <title>Novel sulphate-reducing endosymbionts in the free-living metamonad Anaeramoeba.</title>
        <authorList>
            <person name="Jerlstrom-Hultqvist J."/>
            <person name="Cepicka I."/>
            <person name="Gallot-Lavallee L."/>
            <person name="Salas-Leiva D."/>
            <person name="Curtis B.A."/>
            <person name="Zahonova K."/>
            <person name="Pipaliya S."/>
            <person name="Dacks J."/>
            <person name="Roger A.J."/>
        </authorList>
    </citation>
    <scope>NUCLEOTIDE SEQUENCE</scope>
    <source>
        <strain evidence="14">Busselton2</strain>
    </source>
</reference>
<evidence type="ECO:0000256" key="3">
    <source>
        <dbReference type="ARBA" id="ARBA00022737"/>
    </source>
</evidence>
<protein>
    <submittedName>
        <fullName evidence="14">E3 ubiquitin-protein ligase mycbp2</fullName>
    </submittedName>
</protein>
<sequence>MWKEPIYEKMLYGFNENYFRSKNDCTGKSELQKMKKIIRQVPNKKEKSINKIICSQENSGVYNLNEKIKNKRKINCLMKKKEKDKIKNMKKKMKKKMKKDLKKDQKKRRLKEKKKEKEKEKERKKGYDREKEKKKEKEKEKEKENYQEIEKKQKFDNDKSFFDWLSFKNIFNESNNYHKQKNKPKKKKKQTQKNMKRKKKKNPKRRPKTKPYLIETQKTSPQSITFQDQLQCLDNYDSDELDSDEKLAIALIKEDYQEKKNAVEFLRKTEEESHYLINQVHDPFSLSFSSSTHLFDCFSNRPILPFSCPNNSTFFPQTPPDFQELFRDNNQRINSSDNINVGMYKNCNKNINKSNSEPKVNKIEFHRCVLCSKDVDMKETLLLNKCKTRYCCQCLKDIVKKAIATRCVSSIMCPKCNDHSIKESEIKLLLTKEEFEEYLEASLNEALQGTELVTCPSCSFRFEKAQNPKNTIEQVSSIIEYDSNFQELTNKAKIHRNTWRFRCRNCKKDFCANCNSIPYHLGFDCETYEQMKNLEKCRYCESPITFQNLFVGKEHKLVCNAKQCKQFFHQSCSKKLDCGHFCCGTKFEKSHLGCLVEGCKNKFCNKKLLLVNSNQNSKQFCNICWTTALENAPCIQLSCGHVFHSHCIKQRIKSRWTGARITFNFASCPLCNTLIALELLPYELKPVYRLLKIIKKKALAQLQYEGLQNDKRIKSQFSGDKIAFAMKIYSYYLCNKCRKPYFGGLQQCGIQREYQEDFNERDLICGGCSIVNGKNGKPCPIHKTKYLKMSLENEPPQLYCKVIELQNIDTDSFSSSLTTNKQLMIGCVLQIEKLKLQTSTQTAPNLTWNEEFLFLVKKRKAFLNVNVLTYPDNRSKKGNLIGFVKIEIEKLMNEIPKEEWFTLESVVPKSLSKSNSQETIKMSQSKKKIQIKLKVHFTFTKKYLLEEKKQASWRTKFEKLIEILVSDNFKLLLTFSDLIHSRDSDQISDSLISVLRNYNQAMPFLSYSIAREVSKTKLPQQLFGKNSMARNMITNFSRQIGKNYITSILKKPVNEVIKHQEIVQINKLKIENDEYEKNIKWVEKMLQKFLDAIVGSIKQIPEELKTIFSHVSTIVEEKFQGYSNYIILSSLISRFICPAIHHPNGYGIIEDRITKENKENLRLISKILQTFVSTPKLIERNELFSEFKNWSDKNIQKINGFVNKIVSSGSVVNKNEKKKQENHQSTTSSFQDLIDFRNFLYKYFDRIDVLHYEPQENEKKESSMTTFLKFDDPCTRLAIILNQLKDAASSTYKKSHNISNKQIKKQKGIKITQLTIHNLEEDNLGEDELGILNQNYKINSEKRNATKIAEELLDLLSKLRENNIQDKKKEEEEIKQKQQKRKKKIMIPGIGAFHLEVEEDRTQNELLYLPIDWKQISSSTEYLNGIKISGELKNANLNELNLSEKLAFWINIANCLFLHACIISQSNPETFFHIRQYNVDYKYSIDGLNYSREDIIQGILKGNKKYFSKKDPRRETVLAGSMFVPYTLFAVTNLQLTSPKLFIYHGNKIDKELFDSCGRYLKKFLIISKPKSTNPKIIIPTLFKWNKNNLGGTDSKIFDFILSVLSITDPNTFHLLSSIRSKIVEPEYKDIFKDDFEEDENELGNIKFQFIRNKKNDKEILSMIASPRVTSGFKK</sequence>
<dbReference type="SMART" id="SM00323">
    <property type="entry name" value="RasGAP"/>
    <property type="match status" value="1"/>
</dbReference>
<dbReference type="GO" id="GO:0008270">
    <property type="term" value="F:zinc ion binding"/>
    <property type="evidence" value="ECO:0007669"/>
    <property type="project" value="UniProtKB-KW"/>
</dbReference>
<evidence type="ECO:0000259" key="11">
    <source>
        <dbReference type="PROSITE" id="PS50018"/>
    </source>
</evidence>
<dbReference type="Pfam" id="PF13639">
    <property type="entry name" value="zf-RING_2"/>
    <property type="match status" value="1"/>
</dbReference>
<dbReference type="SMART" id="SM00239">
    <property type="entry name" value="C2"/>
    <property type="match status" value="1"/>
</dbReference>
<dbReference type="InterPro" id="IPR013083">
    <property type="entry name" value="Znf_RING/FYVE/PHD"/>
</dbReference>
<evidence type="ECO:0000259" key="13">
    <source>
        <dbReference type="PROSITE" id="PS51873"/>
    </source>
</evidence>
<dbReference type="PROSITE" id="PS50004">
    <property type="entry name" value="C2"/>
    <property type="match status" value="1"/>
</dbReference>
<dbReference type="InterPro" id="IPR006869">
    <property type="entry name" value="DUF547"/>
</dbReference>
<evidence type="ECO:0000256" key="1">
    <source>
        <dbReference type="ARBA" id="ARBA00022679"/>
    </source>
</evidence>
<dbReference type="SMART" id="SM00184">
    <property type="entry name" value="RING"/>
    <property type="match status" value="2"/>
</dbReference>
<dbReference type="InterPro" id="IPR000008">
    <property type="entry name" value="C2_dom"/>
</dbReference>
<dbReference type="GO" id="GO:0005634">
    <property type="term" value="C:nucleus"/>
    <property type="evidence" value="ECO:0007669"/>
    <property type="project" value="TreeGrafter"/>
</dbReference>
<dbReference type="Pfam" id="PF04784">
    <property type="entry name" value="DUF547"/>
    <property type="match status" value="1"/>
</dbReference>
<dbReference type="Pfam" id="PF00616">
    <property type="entry name" value="RasGAP"/>
    <property type="match status" value="1"/>
</dbReference>
<dbReference type="Proteomes" id="UP001146793">
    <property type="component" value="Unassembled WGS sequence"/>
</dbReference>
<dbReference type="InterPro" id="IPR035892">
    <property type="entry name" value="C2_domain_sf"/>
</dbReference>
<feature type="domain" description="RING-type" evidence="13">
    <location>
        <begin position="364"/>
        <end position="628"/>
    </location>
</feature>
<keyword evidence="8" id="KW-0175">Coiled coil</keyword>
<accession>A0AAV7Z4G8</accession>
<dbReference type="PANTHER" id="PTHR45943:SF2">
    <property type="entry name" value="RING-TYPE DOMAIN-CONTAINING PROTEIN"/>
    <property type="match status" value="1"/>
</dbReference>
<evidence type="ECO:0000259" key="12">
    <source>
        <dbReference type="PROSITE" id="PS50089"/>
    </source>
</evidence>
<name>A0AAV7Z4G8_9EUKA</name>
<dbReference type="EMBL" id="JANTQA010000036">
    <property type="protein sequence ID" value="KAJ3436056.1"/>
    <property type="molecule type" value="Genomic_DNA"/>
</dbReference>
<dbReference type="PROSITE" id="PS50018">
    <property type="entry name" value="RAS_GTPASE_ACTIV_2"/>
    <property type="match status" value="1"/>
</dbReference>
<feature type="region of interest" description="Disordered" evidence="9">
    <location>
        <begin position="80"/>
        <end position="147"/>
    </location>
</feature>
<dbReference type="PROSITE" id="PS50089">
    <property type="entry name" value="ZF_RING_2"/>
    <property type="match status" value="2"/>
</dbReference>
<evidence type="ECO:0000256" key="5">
    <source>
        <dbReference type="ARBA" id="ARBA00022786"/>
    </source>
</evidence>
<evidence type="ECO:0000256" key="9">
    <source>
        <dbReference type="SAM" id="MobiDB-lite"/>
    </source>
</evidence>
<evidence type="ECO:0000313" key="15">
    <source>
        <dbReference type="Proteomes" id="UP001146793"/>
    </source>
</evidence>
<dbReference type="InterPro" id="IPR008936">
    <property type="entry name" value="Rho_GTPase_activation_prot"/>
</dbReference>
<evidence type="ECO:0000256" key="4">
    <source>
        <dbReference type="ARBA" id="ARBA00022771"/>
    </source>
</evidence>
<keyword evidence="3" id="KW-0677">Repeat</keyword>
<dbReference type="Gene3D" id="1.10.506.10">
    <property type="entry name" value="GTPase Activation - p120gap, domain 1"/>
    <property type="match status" value="2"/>
</dbReference>
<keyword evidence="1" id="KW-0808">Transferase</keyword>
<dbReference type="SUPFAM" id="SSF49562">
    <property type="entry name" value="C2 domain (Calcium/lipid-binding domain, CaLB)"/>
    <property type="match status" value="1"/>
</dbReference>
<dbReference type="InterPro" id="IPR001936">
    <property type="entry name" value="RasGAP_dom"/>
</dbReference>
<gene>
    <name evidence="14" type="ORF">M0812_18100</name>
</gene>
<organism evidence="14 15">
    <name type="scientific">Anaeramoeba flamelloides</name>
    <dbReference type="NCBI Taxonomy" id="1746091"/>
    <lineage>
        <taxon>Eukaryota</taxon>
        <taxon>Metamonada</taxon>
        <taxon>Anaeramoebidae</taxon>
        <taxon>Anaeramoeba</taxon>
    </lineage>
</organism>
<dbReference type="GO" id="GO:0061630">
    <property type="term" value="F:ubiquitin protein ligase activity"/>
    <property type="evidence" value="ECO:0007669"/>
    <property type="project" value="TreeGrafter"/>
</dbReference>
<feature type="domain" description="RING-type" evidence="12">
    <location>
        <begin position="368"/>
        <end position="417"/>
    </location>
</feature>
<feature type="region of interest" description="Disordered" evidence="9">
    <location>
        <begin position="174"/>
        <end position="211"/>
    </location>
</feature>
<evidence type="ECO:0000256" key="2">
    <source>
        <dbReference type="ARBA" id="ARBA00022723"/>
    </source>
</evidence>
<keyword evidence="6" id="KW-0862">Zinc</keyword>
<dbReference type="GO" id="GO:0005886">
    <property type="term" value="C:plasma membrane"/>
    <property type="evidence" value="ECO:0007669"/>
    <property type="project" value="TreeGrafter"/>
</dbReference>
<feature type="domain" description="Ras-GAP" evidence="11">
    <location>
        <begin position="983"/>
        <end position="1173"/>
    </location>
</feature>
<feature type="compositionally biased region" description="Basic residues" evidence="9">
    <location>
        <begin position="178"/>
        <end position="209"/>
    </location>
</feature>
<dbReference type="PROSITE" id="PS51873">
    <property type="entry name" value="TRIAD"/>
    <property type="match status" value="1"/>
</dbReference>
<feature type="domain" description="C2" evidence="10">
    <location>
        <begin position="777"/>
        <end position="901"/>
    </location>
</feature>
<evidence type="ECO:0000256" key="7">
    <source>
        <dbReference type="PROSITE-ProRule" id="PRU00175"/>
    </source>
</evidence>
<feature type="compositionally biased region" description="Basic residues" evidence="9">
    <location>
        <begin position="88"/>
        <end position="112"/>
    </location>
</feature>
<dbReference type="CDD" id="cd16463">
    <property type="entry name" value="RING-H2_PHR"/>
    <property type="match status" value="1"/>
</dbReference>
<keyword evidence="5" id="KW-0833">Ubl conjugation pathway</keyword>
<keyword evidence="4 7" id="KW-0863">Zinc-finger</keyword>
<proteinExistence type="predicted"/>
<evidence type="ECO:0000256" key="8">
    <source>
        <dbReference type="SAM" id="Coils"/>
    </source>
</evidence>
<evidence type="ECO:0000256" key="6">
    <source>
        <dbReference type="ARBA" id="ARBA00022833"/>
    </source>
</evidence>
<feature type="coiled-coil region" evidence="8">
    <location>
        <begin position="1058"/>
        <end position="1085"/>
    </location>
</feature>
<comment type="caution">
    <text evidence="14">The sequence shown here is derived from an EMBL/GenBank/DDBJ whole genome shotgun (WGS) entry which is preliminary data.</text>
</comment>
<dbReference type="SUPFAM" id="SSF48350">
    <property type="entry name" value="GTPase activation domain, GAP"/>
    <property type="match status" value="1"/>
</dbReference>
<evidence type="ECO:0000313" key="14">
    <source>
        <dbReference type="EMBL" id="KAJ3436056.1"/>
    </source>
</evidence>
<feature type="coiled-coil region" evidence="8">
    <location>
        <begin position="1342"/>
        <end position="1381"/>
    </location>
</feature>
<evidence type="ECO:0000259" key="10">
    <source>
        <dbReference type="PROSITE" id="PS50004"/>
    </source>
</evidence>
<dbReference type="Gene3D" id="2.60.40.150">
    <property type="entry name" value="C2 domain"/>
    <property type="match status" value="1"/>
</dbReference>
<dbReference type="InterPro" id="IPR044066">
    <property type="entry name" value="TRIAD_supradom"/>
</dbReference>
<dbReference type="SUPFAM" id="SSF57850">
    <property type="entry name" value="RING/U-box"/>
    <property type="match status" value="2"/>
</dbReference>
<dbReference type="InterPro" id="IPR001841">
    <property type="entry name" value="Znf_RING"/>
</dbReference>
<feature type="domain" description="RING-type" evidence="12">
    <location>
        <begin position="621"/>
        <end position="672"/>
    </location>
</feature>
<feature type="compositionally biased region" description="Basic and acidic residues" evidence="9">
    <location>
        <begin position="113"/>
        <end position="147"/>
    </location>
</feature>